<evidence type="ECO:0000259" key="6">
    <source>
        <dbReference type="Pfam" id="PF08614"/>
    </source>
</evidence>
<dbReference type="InterPro" id="IPR015943">
    <property type="entry name" value="WD40/YVTN_repeat-like_dom_sf"/>
</dbReference>
<reference evidence="7" key="1">
    <citation type="journal article" date="2010" name="Science">
        <title>Plasticity of animal genome architecture unmasked by rapid evolution of a pelagic tunicate.</title>
        <authorList>
            <person name="Denoeud F."/>
            <person name="Henriet S."/>
            <person name="Mungpakdee S."/>
            <person name="Aury J.M."/>
            <person name="Da Silva C."/>
            <person name="Brinkmann H."/>
            <person name="Mikhaleva J."/>
            <person name="Olsen L.C."/>
            <person name="Jubin C."/>
            <person name="Canestro C."/>
            <person name="Bouquet J.M."/>
            <person name="Danks G."/>
            <person name="Poulain J."/>
            <person name="Campsteijn C."/>
            <person name="Adamski M."/>
            <person name="Cross I."/>
            <person name="Yadetie F."/>
            <person name="Muffato M."/>
            <person name="Louis A."/>
            <person name="Butcher S."/>
            <person name="Tsagkogeorga G."/>
            <person name="Konrad A."/>
            <person name="Singh S."/>
            <person name="Jensen M.F."/>
            <person name="Cong E.H."/>
            <person name="Eikeseth-Otteraa H."/>
            <person name="Noel B."/>
            <person name="Anthouard V."/>
            <person name="Porcel B.M."/>
            <person name="Kachouri-Lafond R."/>
            <person name="Nishino A."/>
            <person name="Ugolini M."/>
            <person name="Chourrout P."/>
            <person name="Nishida H."/>
            <person name="Aasland R."/>
            <person name="Huzurbazar S."/>
            <person name="Westhof E."/>
            <person name="Delsuc F."/>
            <person name="Lehrach H."/>
            <person name="Reinhardt R."/>
            <person name="Weissenbach J."/>
            <person name="Roy S.W."/>
            <person name="Artiguenave F."/>
            <person name="Postlethwait J.H."/>
            <person name="Manak J.R."/>
            <person name="Thompson E.M."/>
            <person name="Jaillon O."/>
            <person name="Du Pasquier L."/>
            <person name="Boudinot P."/>
            <person name="Liberles D.A."/>
            <person name="Volff J.N."/>
            <person name="Philippe H."/>
            <person name="Lenhard B."/>
            <person name="Roest Crollius H."/>
            <person name="Wincker P."/>
            <person name="Chourrout D."/>
        </authorList>
    </citation>
    <scope>NUCLEOTIDE SEQUENCE [LARGE SCALE GENOMIC DNA]</scope>
</reference>
<dbReference type="InterPro" id="IPR036322">
    <property type="entry name" value="WD40_repeat_dom_sf"/>
</dbReference>
<feature type="region of interest" description="Disordered" evidence="5">
    <location>
        <begin position="1"/>
        <end position="38"/>
    </location>
</feature>
<dbReference type="Pfam" id="PF00400">
    <property type="entry name" value="WD40"/>
    <property type="match status" value="3"/>
</dbReference>
<feature type="compositionally biased region" description="Basic and acidic residues" evidence="5">
    <location>
        <begin position="1"/>
        <end position="24"/>
    </location>
</feature>
<dbReference type="PRINTS" id="PR00320">
    <property type="entry name" value="GPROTEINBRPT"/>
</dbReference>
<dbReference type="OrthoDB" id="6262491at2759"/>
<dbReference type="Proteomes" id="UP000001307">
    <property type="component" value="Unassembled WGS sequence"/>
</dbReference>
<feature type="domain" description="Autophagy-related protein 16" evidence="6">
    <location>
        <begin position="6"/>
        <end position="164"/>
    </location>
</feature>
<keyword evidence="8" id="KW-1185">Reference proteome</keyword>
<dbReference type="Gene3D" id="2.130.10.10">
    <property type="entry name" value="YVTN repeat-like/Quinoprotein amine dehydrogenase"/>
    <property type="match status" value="1"/>
</dbReference>
<gene>
    <name evidence="7" type="ORF">GSOID_T00007045001</name>
</gene>
<keyword evidence="3" id="KW-0677">Repeat</keyword>
<dbReference type="InterPro" id="IPR013923">
    <property type="entry name" value="Autophagy-rel_prot_16_dom"/>
</dbReference>
<evidence type="ECO:0000256" key="5">
    <source>
        <dbReference type="SAM" id="MobiDB-lite"/>
    </source>
</evidence>
<feature type="repeat" description="WD" evidence="4">
    <location>
        <begin position="215"/>
        <end position="256"/>
    </location>
</feature>
<dbReference type="InterPro" id="IPR045160">
    <property type="entry name" value="ATG16"/>
</dbReference>
<evidence type="ECO:0000313" key="8">
    <source>
        <dbReference type="Proteomes" id="UP000001307"/>
    </source>
</evidence>
<dbReference type="AlphaFoldDB" id="E4XWM3"/>
<dbReference type="InterPro" id="IPR019775">
    <property type="entry name" value="WD40_repeat_CS"/>
</dbReference>
<dbReference type="PANTHER" id="PTHR19878">
    <property type="entry name" value="AUTOPHAGY PROTEIN 16-LIKE"/>
    <property type="match status" value="1"/>
</dbReference>
<dbReference type="EMBL" id="FN653248">
    <property type="protein sequence ID" value="CBY14078.1"/>
    <property type="molecule type" value="Genomic_DNA"/>
</dbReference>
<dbReference type="PROSITE" id="PS50082">
    <property type="entry name" value="WD_REPEATS_2"/>
    <property type="match status" value="3"/>
</dbReference>
<evidence type="ECO:0000256" key="2">
    <source>
        <dbReference type="ARBA" id="ARBA00022574"/>
    </source>
</evidence>
<evidence type="ECO:0000256" key="1">
    <source>
        <dbReference type="ARBA" id="ARBA00009271"/>
    </source>
</evidence>
<dbReference type="Pfam" id="PF08614">
    <property type="entry name" value="ATG16"/>
    <property type="match status" value="1"/>
</dbReference>
<evidence type="ECO:0000313" key="7">
    <source>
        <dbReference type="EMBL" id="CBY14078.1"/>
    </source>
</evidence>
<organism evidence="7">
    <name type="scientific">Oikopleura dioica</name>
    <name type="common">Tunicate</name>
    <dbReference type="NCBI Taxonomy" id="34765"/>
    <lineage>
        <taxon>Eukaryota</taxon>
        <taxon>Metazoa</taxon>
        <taxon>Chordata</taxon>
        <taxon>Tunicata</taxon>
        <taxon>Appendicularia</taxon>
        <taxon>Copelata</taxon>
        <taxon>Oikopleuridae</taxon>
        <taxon>Oikopleura</taxon>
    </lineage>
</organism>
<evidence type="ECO:0000256" key="3">
    <source>
        <dbReference type="ARBA" id="ARBA00022737"/>
    </source>
</evidence>
<dbReference type="PANTHER" id="PTHR19878:SF8">
    <property type="entry name" value="AUTOPHAGY-RELATED 16, ISOFORM F"/>
    <property type="match status" value="1"/>
</dbReference>
<name>E4XWM3_OIKDI</name>
<comment type="similarity">
    <text evidence="1">Belongs to the WD repeat ATG16 family.</text>
</comment>
<keyword evidence="2 4" id="KW-0853">WD repeat</keyword>
<dbReference type="InterPro" id="IPR020472">
    <property type="entry name" value="WD40_PAC1"/>
</dbReference>
<accession>E4XWM3</accession>
<dbReference type="PROSITE" id="PS50294">
    <property type="entry name" value="WD_REPEATS_REGION"/>
    <property type="match status" value="3"/>
</dbReference>
<feature type="repeat" description="WD" evidence="4">
    <location>
        <begin position="304"/>
        <end position="344"/>
    </location>
</feature>
<dbReference type="PROSITE" id="PS00678">
    <property type="entry name" value="WD_REPEATS_1"/>
    <property type="match status" value="2"/>
</dbReference>
<proteinExistence type="inferred from homology"/>
<dbReference type="Gene3D" id="1.10.287.1490">
    <property type="match status" value="1"/>
</dbReference>
<dbReference type="InParanoid" id="E4XWM3"/>
<protein>
    <recommendedName>
        <fullName evidence="6">Autophagy-related protein 16 domain-containing protein</fullName>
    </recommendedName>
</protein>
<dbReference type="InterPro" id="IPR001680">
    <property type="entry name" value="WD40_rpt"/>
</dbReference>
<dbReference type="SUPFAM" id="SSF50978">
    <property type="entry name" value="WD40 repeat-like"/>
    <property type="match status" value="1"/>
</dbReference>
<sequence length="548" mass="60944">MKNRFEEEKTQLEKVLAEESRSSPRDASNTVDSAERSARISHLEQKCFNLQEELTELLRSKASTAEELSRKKDLVSELDDKIRLLQIESDEKNMKLENYQNGAESSEDAIRELKRNHQVLLDEHAALQLAYSQLEKTCENLRTENGHLTKELLRAREQIAEYANAEAIAAAKLRDLQRKIDAENLIRDATKGVLPDAKMAYTARSSPPIKKINQFEANNGEVFEVKFSPDGSHLATAGEDKCVNIYNVRNPASRIESPVLTLKGANAAITSVSFSKNGKHILGSSNDQAARVWDLSSGKITQSLTGHQGPVTTARYLTQTSAVTGSQDRTVRVWDLTKTSCIKTLWPGSKCIDVCNGSMDGSLIMSAHYNKQIHVTDIRAPKDEKQVISLSGRPTSIAVPEDFSQSLLALTRNNDLAVIDLRQMTVRISLTDFENDFRVTADYSRCSLSPCGGLALATGQDGRISCWDVNTGRLLEGANAESAGNLISCDWSSRPCCYRLEIENCCSLVRLKSSKKNSHMFTYQISLIDKSNQISSKIHFYHSKSALY</sequence>
<evidence type="ECO:0000256" key="4">
    <source>
        <dbReference type="PROSITE-ProRule" id="PRU00221"/>
    </source>
</evidence>
<dbReference type="SMART" id="SM00320">
    <property type="entry name" value="WD40"/>
    <property type="match status" value="5"/>
</dbReference>
<feature type="repeat" description="WD" evidence="4">
    <location>
        <begin position="262"/>
        <end position="303"/>
    </location>
</feature>
<dbReference type="GO" id="GO:0000045">
    <property type="term" value="P:autophagosome assembly"/>
    <property type="evidence" value="ECO:0007669"/>
    <property type="project" value="InterPro"/>
</dbReference>